<reference evidence="2" key="1">
    <citation type="submission" date="2020-03" db="EMBL/GenBank/DDBJ databases">
        <title>Transcriptomic Profiling of the Digestive Tract of the Rat Flea, Xenopsylla cheopis, Following Blood Feeding and Infection with Yersinia pestis.</title>
        <authorList>
            <person name="Bland D.M."/>
            <person name="Martens C.A."/>
            <person name="Virtaneva K."/>
            <person name="Kanakabandi K."/>
            <person name="Long D."/>
            <person name="Rosenke R."/>
            <person name="Saturday G.A."/>
            <person name="Hoyt F.H."/>
            <person name="Bruno D.P."/>
            <person name="Ribeiro J.M.C."/>
            <person name="Hinnebusch J."/>
        </authorList>
    </citation>
    <scope>NUCLEOTIDE SEQUENCE</scope>
</reference>
<feature type="signal peptide" evidence="1">
    <location>
        <begin position="1"/>
        <end position="25"/>
    </location>
</feature>
<protein>
    <submittedName>
        <fullName evidence="2">Putative secreted protein</fullName>
    </submittedName>
</protein>
<evidence type="ECO:0000256" key="1">
    <source>
        <dbReference type="SAM" id="SignalP"/>
    </source>
</evidence>
<dbReference type="AlphaFoldDB" id="A0A6M2E002"/>
<dbReference type="EMBL" id="GIIL01006915">
    <property type="protein sequence ID" value="NOV50641.1"/>
    <property type="molecule type" value="Transcribed_RNA"/>
</dbReference>
<accession>A0A6M2E002</accession>
<proteinExistence type="predicted"/>
<sequence length="90" mass="10663">MAKRPSSRLDRFIIVSLSSVWMIQTLTLCHHRCKIVCIENLHARYYLNTDSLCLYVNIFNKKSIKTSIVVLMRSFIVHYSPTYMKTYFIP</sequence>
<evidence type="ECO:0000313" key="2">
    <source>
        <dbReference type="EMBL" id="NOV50641.1"/>
    </source>
</evidence>
<keyword evidence="1" id="KW-0732">Signal</keyword>
<feature type="chain" id="PRO_5026954170" evidence="1">
    <location>
        <begin position="26"/>
        <end position="90"/>
    </location>
</feature>
<name>A0A6M2E002_XENCH</name>
<organism evidence="2">
    <name type="scientific">Xenopsylla cheopis</name>
    <name type="common">Oriental rat flea</name>
    <name type="synonym">Pulex cheopis</name>
    <dbReference type="NCBI Taxonomy" id="163159"/>
    <lineage>
        <taxon>Eukaryota</taxon>
        <taxon>Metazoa</taxon>
        <taxon>Ecdysozoa</taxon>
        <taxon>Arthropoda</taxon>
        <taxon>Hexapoda</taxon>
        <taxon>Insecta</taxon>
        <taxon>Pterygota</taxon>
        <taxon>Neoptera</taxon>
        <taxon>Endopterygota</taxon>
        <taxon>Siphonaptera</taxon>
        <taxon>Pulicidae</taxon>
        <taxon>Xenopsyllinae</taxon>
        <taxon>Xenopsylla</taxon>
    </lineage>
</organism>